<evidence type="ECO:0000313" key="1">
    <source>
        <dbReference type="EMBL" id="KAI8007288.1"/>
    </source>
</evidence>
<comment type="caution">
    <text evidence="1">The sequence shown here is derived from an EMBL/GenBank/DDBJ whole genome shotgun (WGS) entry which is preliminary data.</text>
</comment>
<keyword evidence="2" id="KW-1185">Reference proteome</keyword>
<protein>
    <submittedName>
        <fullName evidence="1">LRR receptor-like serine/threonine-protein kinase</fullName>
    </submittedName>
</protein>
<sequence length="183" mass="20229">MEFEAPHCSAYLGMTGKRISTPADALYVGLGTHYIPSTNLGSLKENLLTATLVAWCLKDLPCSSTPTNYSLFVNCGGGKVTFEGNEYEQDLATDEKWAYSSTEVFMGKEGAIYRADNTFTLNLTGGDLYKTARLAPDSLKYYGLCLRKGSYKVRLHFAEIMYSDDQTFSSLGKRIFDVSIQVS</sequence>
<dbReference type="EMBL" id="CM045764">
    <property type="protein sequence ID" value="KAI8007288.1"/>
    <property type="molecule type" value="Genomic_DNA"/>
</dbReference>
<dbReference type="Proteomes" id="UP001060215">
    <property type="component" value="Chromosome 7"/>
</dbReference>
<gene>
    <name evidence="1" type="ORF">LOK49_LG07G01525</name>
</gene>
<accession>A0ACC0H3A3</accession>
<reference evidence="1 2" key="1">
    <citation type="journal article" date="2022" name="Plant J.">
        <title>Chromosome-level genome of Camellia lanceoleosa provides a valuable resource for understanding genome evolution and self-incompatibility.</title>
        <authorList>
            <person name="Gong W."/>
            <person name="Xiao S."/>
            <person name="Wang L."/>
            <person name="Liao Z."/>
            <person name="Chang Y."/>
            <person name="Mo W."/>
            <person name="Hu G."/>
            <person name="Li W."/>
            <person name="Zhao G."/>
            <person name="Zhu H."/>
            <person name="Hu X."/>
            <person name="Ji K."/>
            <person name="Xiang X."/>
            <person name="Song Q."/>
            <person name="Yuan D."/>
            <person name="Jin S."/>
            <person name="Zhang L."/>
        </authorList>
    </citation>
    <scope>NUCLEOTIDE SEQUENCE [LARGE SCALE GENOMIC DNA]</scope>
    <source>
        <strain evidence="1">SQ_2022a</strain>
    </source>
</reference>
<organism evidence="1 2">
    <name type="scientific">Camellia lanceoleosa</name>
    <dbReference type="NCBI Taxonomy" id="1840588"/>
    <lineage>
        <taxon>Eukaryota</taxon>
        <taxon>Viridiplantae</taxon>
        <taxon>Streptophyta</taxon>
        <taxon>Embryophyta</taxon>
        <taxon>Tracheophyta</taxon>
        <taxon>Spermatophyta</taxon>
        <taxon>Magnoliopsida</taxon>
        <taxon>eudicotyledons</taxon>
        <taxon>Gunneridae</taxon>
        <taxon>Pentapetalae</taxon>
        <taxon>asterids</taxon>
        <taxon>Ericales</taxon>
        <taxon>Theaceae</taxon>
        <taxon>Camellia</taxon>
    </lineage>
</organism>
<evidence type="ECO:0000313" key="2">
    <source>
        <dbReference type="Proteomes" id="UP001060215"/>
    </source>
</evidence>
<name>A0ACC0H3A3_9ERIC</name>
<proteinExistence type="predicted"/>